<comment type="caution">
    <text evidence="2">The sequence shown here is derived from an EMBL/GenBank/DDBJ whole genome shotgun (WGS) entry which is preliminary data.</text>
</comment>
<evidence type="ECO:0000259" key="1">
    <source>
        <dbReference type="Pfam" id="PF12706"/>
    </source>
</evidence>
<protein>
    <submittedName>
        <fullName evidence="2">MBL fold metallo-hydrolase</fullName>
    </submittedName>
</protein>
<dbReference type="AlphaFoldDB" id="A0A4R9M1Z4"/>
<dbReference type="Pfam" id="PF12706">
    <property type="entry name" value="Lactamase_B_2"/>
    <property type="match status" value="1"/>
</dbReference>
<dbReference type="PANTHER" id="PTHR46504">
    <property type="entry name" value="TRNASE Z TRZ1"/>
    <property type="match status" value="1"/>
</dbReference>
<keyword evidence="2" id="KW-0378">Hydrolase</keyword>
<dbReference type="PANTHER" id="PTHR46504:SF2">
    <property type="entry name" value="TRNASE Z TRZ1"/>
    <property type="match status" value="1"/>
</dbReference>
<dbReference type="OrthoDB" id="342839at2"/>
<dbReference type="InterPro" id="IPR036866">
    <property type="entry name" value="RibonucZ/Hydroxyglut_hydro"/>
</dbReference>
<reference evidence="2" key="1">
    <citation type="journal article" date="2019" name="PLoS Negl. Trop. Dis.">
        <title>Revisiting the worldwide diversity of Leptospira species in the environment.</title>
        <authorList>
            <person name="Vincent A.T."/>
            <person name="Schiettekatte O."/>
            <person name="Bourhy P."/>
            <person name="Veyrier F.J."/>
            <person name="Picardeau M."/>
        </authorList>
    </citation>
    <scope>NUCLEOTIDE SEQUENCE [LARGE SCALE GENOMIC DNA]</scope>
    <source>
        <strain evidence="2">201300427</strain>
    </source>
</reference>
<dbReference type="InterPro" id="IPR001279">
    <property type="entry name" value="Metallo-B-lactamas"/>
</dbReference>
<feature type="domain" description="Metallo-beta-lactamase" evidence="1">
    <location>
        <begin position="48"/>
        <end position="245"/>
    </location>
</feature>
<proteinExistence type="predicted"/>
<name>A0A4R9M1Z4_9LEPT</name>
<dbReference type="RefSeq" id="WP_135759508.1">
    <property type="nucleotide sequence ID" value="NZ_RQHW01000016.1"/>
</dbReference>
<dbReference type="Gene3D" id="3.60.15.10">
    <property type="entry name" value="Ribonuclease Z/Hydroxyacylglutathione hydrolase-like"/>
    <property type="match status" value="1"/>
</dbReference>
<evidence type="ECO:0000313" key="3">
    <source>
        <dbReference type="Proteomes" id="UP000298058"/>
    </source>
</evidence>
<evidence type="ECO:0000313" key="2">
    <source>
        <dbReference type="EMBL" id="TGN20112.1"/>
    </source>
</evidence>
<gene>
    <name evidence="2" type="ORF">EHS15_05295</name>
</gene>
<dbReference type="GO" id="GO:0016787">
    <property type="term" value="F:hydrolase activity"/>
    <property type="evidence" value="ECO:0007669"/>
    <property type="project" value="UniProtKB-KW"/>
</dbReference>
<sequence length="279" mass="32494">MAIAHFEHKGWKFEGISEGGIRTSIAFPSLDLLFDFGAVNPDKINIGNLLLTHAHLDHSAGIPYYVSQRSLRQLPPPRIFVPKAIEENLRQILKLYSVMEDFDYDYHLQGVEWGERVDLKPGFFFKPLPSFHRVPSQGYTIFESRKKLKKEFSHLSQTEIREMKEKNADPTTEIQTPLVSFSGDSKIEYVLENDDVRKSQILFMECTYYCDKRGVERAREWGHTHLDEIVQNADAFENESIVLIHASKRYRYKELIEIVDKKIPDSLKDRIHLFIPVKP</sequence>
<organism evidence="2 3">
    <name type="scientific">Leptospira idonii</name>
    <dbReference type="NCBI Taxonomy" id="1193500"/>
    <lineage>
        <taxon>Bacteria</taxon>
        <taxon>Pseudomonadati</taxon>
        <taxon>Spirochaetota</taxon>
        <taxon>Spirochaetia</taxon>
        <taxon>Leptospirales</taxon>
        <taxon>Leptospiraceae</taxon>
        <taxon>Leptospira</taxon>
    </lineage>
</organism>
<dbReference type="Proteomes" id="UP000298058">
    <property type="component" value="Unassembled WGS sequence"/>
</dbReference>
<dbReference type="SUPFAM" id="SSF56281">
    <property type="entry name" value="Metallo-hydrolase/oxidoreductase"/>
    <property type="match status" value="1"/>
</dbReference>
<dbReference type="EMBL" id="RQHW01000016">
    <property type="protein sequence ID" value="TGN20112.1"/>
    <property type="molecule type" value="Genomic_DNA"/>
</dbReference>
<keyword evidence="3" id="KW-1185">Reference proteome</keyword>
<accession>A0A4R9M1Z4</accession>